<dbReference type="AlphaFoldDB" id="A0A511X1I4"/>
<proteinExistence type="predicted"/>
<dbReference type="EMBL" id="BJYE01000013">
    <property type="protein sequence ID" value="GEN56808.1"/>
    <property type="molecule type" value="Genomic_DNA"/>
</dbReference>
<accession>A0A511X1I4</accession>
<sequence>MSCIHHVKVNWFETETETLSICPFYEWRKRDFIDTYQTVPILCLEKETFSMIESTLSGLPQTFFLKMHQKSMKHHHRYDYCAVLTDKQSILAIDTLGYDFPLLKSRLTPIKEQQVLKISETLPICDGELKVVKPKHTPYTLTNQQLIGLTRQERELKYLLMSMFEQLEKNKQYQAIDYFMTVYYRLINRPVERGYQIFLKTIACGFTKAHHELIKNMLPLDACYQELYFEAITDETIENYMHY</sequence>
<name>A0A511X1I4_9BACI</name>
<evidence type="ECO:0000313" key="2">
    <source>
        <dbReference type="Proteomes" id="UP000321400"/>
    </source>
</evidence>
<dbReference type="Proteomes" id="UP000321400">
    <property type="component" value="Unassembled WGS sequence"/>
</dbReference>
<protein>
    <submittedName>
        <fullName evidence="1">UPF0736 protein</fullName>
    </submittedName>
</protein>
<dbReference type="RefSeq" id="WP_089801567.1">
    <property type="nucleotide sequence ID" value="NZ_BJYE01000013.1"/>
</dbReference>
<comment type="caution">
    <text evidence="1">The sequence shown here is derived from an EMBL/GenBank/DDBJ whole genome shotgun (WGS) entry which is preliminary data.</text>
</comment>
<dbReference type="InterPro" id="IPR020909">
    <property type="entry name" value="UPF0736"/>
</dbReference>
<reference evidence="1 2" key="1">
    <citation type="submission" date="2019-07" db="EMBL/GenBank/DDBJ databases">
        <title>Whole genome shotgun sequence of Halolactibacillus alkaliphilus NBRC 103919.</title>
        <authorList>
            <person name="Hosoyama A."/>
            <person name="Uohara A."/>
            <person name="Ohji S."/>
            <person name="Ichikawa N."/>
        </authorList>
    </citation>
    <scope>NUCLEOTIDE SEQUENCE [LARGE SCALE GENOMIC DNA]</scope>
    <source>
        <strain evidence="1 2">NBRC 103919</strain>
    </source>
</reference>
<dbReference type="OrthoDB" id="2960746at2"/>
<keyword evidence="2" id="KW-1185">Reference proteome</keyword>
<dbReference type="Pfam" id="PF12227">
    <property type="entry name" value="DUF3603"/>
    <property type="match status" value="1"/>
</dbReference>
<dbReference type="STRING" id="442899.SAMN05720591_11330"/>
<organism evidence="1 2">
    <name type="scientific">Halolactibacillus alkaliphilus</name>
    <dbReference type="NCBI Taxonomy" id="442899"/>
    <lineage>
        <taxon>Bacteria</taxon>
        <taxon>Bacillati</taxon>
        <taxon>Bacillota</taxon>
        <taxon>Bacilli</taxon>
        <taxon>Bacillales</taxon>
        <taxon>Bacillaceae</taxon>
        <taxon>Halolactibacillus</taxon>
    </lineage>
</organism>
<gene>
    <name evidence="1" type="ORF">HAL01_12720</name>
</gene>
<evidence type="ECO:0000313" key="1">
    <source>
        <dbReference type="EMBL" id="GEN56808.1"/>
    </source>
</evidence>